<dbReference type="Proteomes" id="UP000256326">
    <property type="component" value="Unassembled WGS sequence"/>
</dbReference>
<comment type="caution">
    <text evidence="1">The sequence shown here is derived from an EMBL/GenBank/DDBJ whole genome shotgun (WGS) entry which is preliminary data.</text>
</comment>
<name>A0A3D9CI10_9FLAO</name>
<proteinExistence type="predicted"/>
<protein>
    <recommendedName>
        <fullName evidence="3">GLPGLI family protein</fullName>
    </recommendedName>
</protein>
<dbReference type="AlphaFoldDB" id="A0A3D9CI10"/>
<dbReference type="RefSeq" id="WP_116037316.1">
    <property type="nucleotide sequence ID" value="NZ_QNUG01000099.1"/>
</dbReference>
<dbReference type="NCBIfam" id="TIGR01200">
    <property type="entry name" value="GLPGLI"/>
    <property type="match status" value="1"/>
</dbReference>
<organism evidence="1 2">
    <name type="scientific">Epilithonimonas hispanica</name>
    <dbReference type="NCBI Taxonomy" id="358687"/>
    <lineage>
        <taxon>Bacteria</taxon>
        <taxon>Pseudomonadati</taxon>
        <taxon>Bacteroidota</taxon>
        <taxon>Flavobacteriia</taxon>
        <taxon>Flavobacteriales</taxon>
        <taxon>Weeksellaceae</taxon>
        <taxon>Chryseobacterium group</taxon>
        <taxon>Epilithonimonas</taxon>
    </lineage>
</organism>
<dbReference type="EMBL" id="QNUG01000099">
    <property type="protein sequence ID" value="REC65407.1"/>
    <property type="molecule type" value="Genomic_DNA"/>
</dbReference>
<feature type="non-terminal residue" evidence="1">
    <location>
        <position position="1"/>
    </location>
</feature>
<reference evidence="1 2" key="1">
    <citation type="journal article" date="2006" name="Int. J. Syst. Evol. Microbiol.">
        <title>Chryseobacterium hispanicum sp. nov., isolated from the drinking water distribution system of Sevilla, Spain.</title>
        <authorList>
            <person name="Gallego V."/>
            <person name="Garcia M.T."/>
            <person name="Ventosa A."/>
        </authorList>
    </citation>
    <scope>NUCLEOTIDE SEQUENCE [LARGE SCALE GENOMIC DNA]</scope>
    <source>
        <strain evidence="1 2">KCTC 22104</strain>
    </source>
</reference>
<evidence type="ECO:0008006" key="3">
    <source>
        <dbReference type="Google" id="ProtNLM"/>
    </source>
</evidence>
<gene>
    <name evidence="1" type="ORF">DRF58_17955</name>
</gene>
<evidence type="ECO:0000313" key="1">
    <source>
        <dbReference type="EMBL" id="REC65407.1"/>
    </source>
</evidence>
<accession>A0A3D9CI10</accession>
<evidence type="ECO:0000313" key="2">
    <source>
        <dbReference type="Proteomes" id="UP000256326"/>
    </source>
</evidence>
<keyword evidence="2" id="KW-1185">Reference proteome</keyword>
<sequence>TRVFIKIKGGQFKPKLPGHFDLKLGGQYHWNLHPDGKDAKWDISARKVKIENYNSQEATATIGGRKWIVNFTTEIPFAYGPYKFGGLPGLIVSARDETDSYIFKIVGLEKIKEEGVFTPKIFSRTIKTSKEKYYKAFKNYKVDPAKKLKENIITYPDGDYMTLAKPLSSDYIKKQENLMLKYLKDNDNYIEIIK</sequence>
<dbReference type="OrthoDB" id="1440774at2"/>
<dbReference type="InterPro" id="IPR005901">
    <property type="entry name" value="GLPGLI"/>
</dbReference>